<dbReference type="Proteomes" id="UP000297245">
    <property type="component" value="Unassembled WGS sequence"/>
</dbReference>
<gene>
    <name evidence="1" type="ORF">K435DRAFT_878464</name>
</gene>
<dbReference type="EMBL" id="ML180617">
    <property type="protein sequence ID" value="THU76976.1"/>
    <property type="molecule type" value="Genomic_DNA"/>
</dbReference>
<dbReference type="OrthoDB" id="3058674at2759"/>
<dbReference type="AlphaFoldDB" id="A0A4S8KMV6"/>
<organism evidence="1 2">
    <name type="scientific">Dendrothele bispora (strain CBS 962.96)</name>
    <dbReference type="NCBI Taxonomy" id="1314807"/>
    <lineage>
        <taxon>Eukaryota</taxon>
        <taxon>Fungi</taxon>
        <taxon>Dikarya</taxon>
        <taxon>Basidiomycota</taxon>
        <taxon>Agaricomycotina</taxon>
        <taxon>Agaricomycetes</taxon>
        <taxon>Agaricomycetidae</taxon>
        <taxon>Agaricales</taxon>
        <taxon>Agaricales incertae sedis</taxon>
        <taxon>Dendrothele</taxon>
    </lineage>
</organism>
<sequence length="85" mass="9106">MPTSNYVHMYTLLLTGSLANGLTISPIPIITQLVPVTVTWSRQAGDPTSWFLAKKGINSAQYSTVTVPEPGAQSGELLVTFTTPQ</sequence>
<evidence type="ECO:0000313" key="2">
    <source>
        <dbReference type="Proteomes" id="UP000297245"/>
    </source>
</evidence>
<evidence type="ECO:0000313" key="1">
    <source>
        <dbReference type="EMBL" id="THU76976.1"/>
    </source>
</evidence>
<protein>
    <submittedName>
        <fullName evidence="1">Uncharacterized protein</fullName>
    </submittedName>
</protein>
<name>A0A4S8KMV6_DENBC</name>
<accession>A0A4S8KMV6</accession>
<proteinExistence type="predicted"/>
<reference evidence="1 2" key="1">
    <citation type="journal article" date="2019" name="Nat. Ecol. Evol.">
        <title>Megaphylogeny resolves global patterns of mushroom evolution.</title>
        <authorList>
            <person name="Varga T."/>
            <person name="Krizsan K."/>
            <person name="Foldi C."/>
            <person name="Dima B."/>
            <person name="Sanchez-Garcia M."/>
            <person name="Sanchez-Ramirez S."/>
            <person name="Szollosi G.J."/>
            <person name="Szarkandi J.G."/>
            <person name="Papp V."/>
            <person name="Albert L."/>
            <person name="Andreopoulos W."/>
            <person name="Angelini C."/>
            <person name="Antonin V."/>
            <person name="Barry K.W."/>
            <person name="Bougher N.L."/>
            <person name="Buchanan P."/>
            <person name="Buyck B."/>
            <person name="Bense V."/>
            <person name="Catcheside P."/>
            <person name="Chovatia M."/>
            <person name="Cooper J."/>
            <person name="Damon W."/>
            <person name="Desjardin D."/>
            <person name="Finy P."/>
            <person name="Geml J."/>
            <person name="Haridas S."/>
            <person name="Hughes K."/>
            <person name="Justo A."/>
            <person name="Karasinski D."/>
            <person name="Kautmanova I."/>
            <person name="Kiss B."/>
            <person name="Kocsube S."/>
            <person name="Kotiranta H."/>
            <person name="LaButti K.M."/>
            <person name="Lechner B.E."/>
            <person name="Liimatainen K."/>
            <person name="Lipzen A."/>
            <person name="Lukacs Z."/>
            <person name="Mihaltcheva S."/>
            <person name="Morgado L.N."/>
            <person name="Niskanen T."/>
            <person name="Noordeloos M.E."/>
            <person name="Ohm R.A."/>
            <person name="Ortiz-Santana B."/>
            <person name="Ovrebo C."/>
            <person name="Racz N."/>
            <person name="Riley R."/>
            <person name="Savchenko A."/>
            <person name="Shiryaev A."/>
            <person name="Soop K."/>
            <person name="Spirin V."/>
            <person name="Szebenyi C."/>
            <person name="Tomsovsky M."/>
            <person name="Tulloss R.E."/>
            <person name="Uehling J."/>
            <person name="Grigoriev I.V."/>
            <person name="Vagvolgyi C."/>
            <person name="Papp T."/>
            <person name="Martin F.M."/>
            <person name="Miettinen O."/>
            <person name="Hibbett D.S."/>
            <person name="Nagy L.G."/>
        </authorList>
    </citation>
    <scope>NUCLEOTIDE SEQUENCE [LARGE SCALE GENOMIC DNA]</scope>
    <source>
        <strain evidence="1 2">CBS 962.96</strain>
    </source>
</reference>
<keyword evidence="2" id="KW-1185">Reference proteome</keyword>